<organism evidence="1 2">
    <name type="scientific">Anaerobacterium chartisolvens</name>
    <dbReference type="NCBI Taxonomy" id="1297424"/>
    <lineage>
        <taxon>Bacteria</taxon>
        <taxon>Bacillati</taxon>
        <taxon>Bacillota</taxon>
        <taxon>Clostridia</taxon>
        <taxon>Eubacteriales</taxon>
        <taxon>Oscillospiraceae</taxon>
        <taxon>Anaerobacterium</taxon>
    </lineage>
</organism>
<sequence length="89" mass="10146">VRINLDNPKRPQELITQISSLPFIKGIRQEQNSIYVNTHDAKRDFRTLNQLMLDKEIPYSSIGVATPSLDEIFLSLTQKNKGVVHNANL</sequence>
<evidence type="ECO:0000313" key="1">
    <source>
        <dbReference type="EMBL" id="RCX06727.1"/>
    </source>
</evidence>
<protein>
    <recommendedName>
        <fullName evidence="3">DUF4162 domain-containing protein</fullName>
    </recommendedName>
</protein>
<reference evidence="1 2" key="1">
    <citation type="submission" date="2018-07" db="EMBL/GenBank/DDBJ databases">
        <title>Genomic Encyclopedia of Type Strains, Phase IV (KMG-IV): sequencing the most valuable type-strain genomes for metagenomic binning, comparative biology and taxonomic classification.</title>
        <authorList>
            <person name="Goeker M."/>
        </authorList>
    </citation>
    <scope>NUCLEOTIDE SEQUENCE [LARGE SCALE GENOMIC DNA]</scope>
    <source>
        <strain evidence="1 2">DSM 27016</strain>
    </source>
</reference>
<accession>A0A369AEZ0</accession>
<dbReference type="Proteomes" id="UP000253034">
    <property type="component" value="Unassembled WGS sequence"/>
</dbReference>
<proteinExistence type="predicted"/>
<dbReference type="EMBL" id="QPJT01000085">
    <property type="protein sequence ID" value="RCX06727.1"/>
    <property type="molecule type" value="Genomic_DNA"/>
</dbReference>
<feature type="non-terminal residue" evidence="1">
    <location>
        <position position="1"/>
    </location>
</feature>
<evidence type="ECO:0000313" key="2">
    <source>
        <dbReference type="Proteomes" id="UP000253034"/>
    </source>
</evidence>
<keyword evidence="2" id="KW-1185">Reference proteome</keyword>
<dbReference type="AlphaFoldDB" id="A0A369AEZ0"/>
<gene>
    <name evidence="1" type="ORF">DFR58_1851</name>
</gene>
<evidence type="ECO:0008006" key="3">
    <source>
        <dbReference type="Google" id="ProtNLM"/>
    </source>
</evidence>
<name>A0A369AEZ0_9FIRM</name>
<comment type="caution">
    <text evidence="1">The sequence shown here is derived from an EMBL/GenBank/DDBJ whole genome shotgun (WGS) entry which is preliminary data.</text>
</comment>